<accession>A0A086ZR19</accession>
<dbReference type="Pfam" id="PF05437">
    <property type="entry name" value="AzlD"/>
    <property type="match status" value="1"/>
</dbReference>
<sequence length="111" mass="12235">MTMTFWQSVATIAVVAFGTMLTRFIPFLLFPESKEPPRFIRYLGNVLPYAMTGLLVVYSLKDVSLVSGSHGVPEAIAMLAIIGLHVWKKNMLLSIAGGTILYMALVQLVFV</sequence>
<evidence type="ECO:0000313" key="2">
    <source>
        <dbReference type="EMBL" id="KFI48969.1"/>
    </source>
</evidence>
<feature type="transmembrane region" description="Helical" evidence="1">
    <location>
        <begin position="6"/>
        <end position="30"/>
    </location>
</feature>
<organism evidence="2 3">
    <name type="scientific">Bifidobacterium biavatii DSM 23969</name>
    <dbReference type="NCBI Taxonomy" id="1437608"/>
    <lineage>
        <taxon>Bacteria</taxon>
        <taxon>Bacillati</taxon>
        <taxon>Actinomycetota</taxon>
        <taxon>Actinomycetes</taxon>
        <taxon>Bifidobacteriales</taxon>
        <taxon>Bifidobacteriaceae</taxon>
        <taxon>Bifidobacterium</taxon>
    </lineage>
</organism>
<dbReference type="EMBL" id="JGYN01000027">
    <property type="protein sequence ID" value="KFI48969.1"/>
    <property type="molecule type" value="Genomic_DNA"/>
</dbReference>
<dbReference type="Proteomes" id="UP000029108">
    <property type="component" value="Unassembled WGS sequence"/>
</dbReference>
<gene>
    <name evidence="2" type="ORF">BBIA_1968</name>
</gene>
<dbReference type="eggNOG" id="COG1687">
    <property type="taxonomic scope" value="Bacteria"/>
</dbReference>
<comment type="caution">
    <text evidence="2">The sequence shown here is derived from an EMBL/GenBank/DDBJ whole genome shotgun (WGS) entry which is preliminary data.</text>
</comment>
<feature type="transmembrane region" description="Helical" evidence="1">
    <location>
        <begin position="66"/>
        <end position="84"/>
    </location>
</feature>
<dbReference type="PIRSF" id="PIRSF003203">
    <property type="entry name" value="AzlD"/>
    <property type="match status" value="1"/>
</dbReference>
<dbReference type="InterPro" id="IPR008407">
    <property type="entry name" value="Brnchd-chn_aa_trnsp_AzlD"/>
</dbReference>
<reference evidence="2 3" key="1">
    <citation type="submission" date="2014-03" db="EMBL/GenBank/DDBJ databases">
        <title>Genomics of Bifidobacteria.</title>
        <authorList>
            <person name="Ventura M."/>
            <person name="Milani C."/>
            <person name="Lugli G.A."/>
        </authorList>
    </citation>
    <scope>NUCLEOTIDE SEQUENCE [LARGE SCALE GENOMIC DNA]</scope>
    <source>
        <strain evidence="2 3">DSM 23969</strain>
    </source>
</reference>
<keyword evidence="1" id="KW-1133">Transmembrane helix</keyword>
<feature type="transmembrane region" description="Helical" evidence="1">
    <location>
        <begin position="91"/>
        <end position="110"/>
    </location>
</feature>
<keyword evidence="3" id="KW-1185">Reference proteome</keyword>
<feature type="transmembrane region" description="Helical" evidence="1">
    <location>
        <begin position="42"/>
        <end position="60"/>
    </location>
</feature>
<keyword evidence="1" id="KW-0472">Membrane</keyword>
<dbReference type="RefSeq" id="WP_033492019.1">
    <property type="nucleotide sequence ID" value="NZ_JDUU01000001.1"/>
</dbReference>
<dbReference type="OrthoDB" id="5324916at2"/>
<protein>
    <submittedName>
        <fullName evidence="2">LIV-E family branched-chain amino acid transporter AzlD</fullName>
    </submittedName>
</protein>
<evidence type="ECO:0000313" key="3">
    <source>
        <dbReference type="Proteomes" id="UP000029108"/>
    </source>
</evidence>
<name>A0A086ZR19_9BIFI</name>
<dbReference type="STRING" id="1437608.GCA_000771645_00055"/>
<evidence type="ECO:0000256" key="1">
    <source>
        <dbReference type="SAM" id="Phobius"/>
    </source>
</evidence>
<proteinExistence type="predicted"/>
<keyword evidence="1" id="KW-0812">Transmembrane</keyword>
<dbReference type="AlphaFoldDB" id="A0A086ZR19"/>